<sequence length="1730" mass="199212">MNKDLIHQYITSAVLEHFKTKGLAPGDRYNIYFEKPEQVQGQFEAFDLEAFDYTEASYKVHYLPIDNIKLIVACNNAETTEDFLTKLRNEVSKNEGIFTDTAILFIHNTQLDSLTGGTESLLKEGMPLHIDVIKETIKEKIKEEKFLKGHERKILLNTLEQQKSDLFEDNHSLFDFRVFLEIFAAQEISDTQYKSLGLFKDNELHSIKEEKNINKRIQSNRRLFDTVDQTHKYGNPSDDLEKHFASAGVNALSKTGEKKQKDGSQEQPWFSANFEQVHEWEEQKKKGDKPEYIETTLKNQLIIWEKPEGNTKAKQRQRNIIIFNHLPDASTPKDPIELTCQFNVNPKKSDISCPIDSNLSVEYANTKDKINLKLAPKDAQDTAYCKVTYTHVDKVSNDKTNFEFRVFILPLPEQLLKSIKTNYVINIKANGQFIEIRTDNIDDVLTFNEDQEGIDSEGLIADGTYHLYEDTRLELKPDSNYDESFVNFTLNYKNTSIPFRTRVDYEELRGITGLEVWQQKRVKKDSFKYSHEVKNNKDVIKLKQKNNEYTVRDDFRQSLKLEAKLISLGGCYWQEQSSEHISKQHLDIAPSVAEHFHLIVKYYQDNKLLPSLTFWNDTLRQLIKDFLHCYLKELKSITKGAPLTKQQQNLENIGVIKELHGQERFKYTPLNPINLVYQLALYEELDTLELPKEIAGKLTPLGIVPYIYGQGEGRSIELYAPIEQTHSQEWLYYHSAQVDTSSASKRYAANLIKDKINEFIAHFHYLFIKGTHAPLKINLINLGDCKEAFQGIFNYYKSVIQQSTVFPIDVYIYGSDDYITKFEEFSFHDDVDAIQDEFGITLRTERYDPEDILNVFRQNVHFYTKKLDKGVEYAHLSFYQFKPKEMRVAHNTATDVATGLSLHGLVNDIPSVFTNGSYRTGFGSMNLSLKQLDLLEELAVYYNALIDVAKSDNPFNVEQAICTIISEESKKDLEQLYNHSQWITFIDPKVDLNYFKGNKDIVIIHYSDQYSNTSGYDAITVTRKAKQYQFVIEEFLNSKPNIEVQTAQTLDIINMFNALNGDWLLQLISHSEYSHFDREKMSILSAVKVGLGFLYHENIIWVPISLEEVLRVSGGAGLKQKEGIFSAKNLGLEGKHSDDLLMVGLEEVGGKLLFHLYPIEVKVGKNYQNVIGKAVAQARHTKEGIYTTLKGDTFQHKFYRNFFAKMVLVSAEKMKIYGVWPEKNNDWQKVLEDYRYRLLNDDFTITNKLKDFIGEYAVVSFKADVFVRKVSEQGEGLLMELLESDGYNYLLEATEQIKDRYQNGEFKHQMLHQKYQVTQTVSDLPPNSESAQVEVKANGHSSDTHLVINEEKPLNILFGHEVNYQQEVRWYPTSTDKVMHTNTGIIGTMGTGKTQFTKSLITQLVQNSTYNVNETPIGMLIFDYKGDYIKDDFVQATNAKVFDLFQLPYNPLAIDVSENSRPLLPLHIASNLKETITTAFNLGIKQSQKLQDVIMQSYDAKGIHKANKATWNKLPPSLADICEIYLNDEDVNQDSLYAALKKLYDFEIFEPDASKTKSLFDLIEGVTVINLSGYDDGIQNLVVAITLNVFYSQMQKNGHSTIEGNLREVTKMILVDEADNFLSKNFDSLRKILKEGREFGVGTILSTQFLNHFSTGDNEYSNYILTWIIHKVTDIKIKEIDSLFNLEKGAKERLISEIKNLEKHYSVVNLAGSEPIFMKDRAFWELMIKN</sequence>
<dbReference type="OrthoDB" id="9806951at2"/>
<dbReference type="Gene3D" id="3.40.50.300">
    <property type="entry name" value="P-loop containing nucleotide triphosphate hydrolases"/>
    <property type="match status" value="2"/>
</dbReference>
<dbReference type="PANTHER" id="PTHR42957">
    <property type="entry name" value="HELICASE MJ1565-RELATED"/>
    <property type="match status" value="1"/>
</dbReference>
<proteinExistence type="predicted"/>
<reference evidence="2 3" key="1">
    <citation type="submission" date="2007-01" db="EMBL/GenBank/DDBJ databases">
        <authorList>
            <person name="Haygood M."/>
            <person name="Podell S."/>
            <person name="Anderson C."/>
            <person name="Hopkinson B."/>
            <person name="Roe K."/>
            <person name="Barbeau K."/>
            <person name="Gaasterland T."/>
            <person name="Ferriera S."/>
            <person name="Johnson J."/>
            <person name="Kravitz S."/>
            <person name="Beeson K."/>
            <person name="Sutton G."/>
            <person name="Rogers Y.-H."/>
            <person name="Friedman R."/>
            <person name="Frazier M."/>
            <person name="Venter J.C."/>
        </authorList>
    </citation>
    <scope>NUCLEOTIDE SEQUENCE [LARGE SCALE GENOMIC DNA]</scope>
    <source>
        <strain evidence="2 3">ATCC 23134</strain>
    </source>
</reference>
<dbReference type="InterPro" id="IPR002789">
    <property type="entry name" value="HerA_central"/>
</dbReference>
<dbReference type="RefSeq" id="WP_002704320.1">
    <property type="nucleotide sequence ID" value="NZ_AAWS01000063.1"/>
</dbReference>
<dbReference type="InterPro" id="IPR017646">
    <property type="entry name" value="Dnd_assoc_2"/>
</dbReference>
<gene>
    <name evidence="2" type="ORF">M23134_03021</name>
</gene>
<accession>A1ZY59</accession>
<comment type="caution">
    <text evidence="2">The sequence shown here is derived from an EMBL/GenBank/DDBJ whole genome shotgun (WGS) entry which is preliminary data.</text>
</comment>
<evidence type="ECO:0000313" key="2">
    <source>
        <dbReference type="EMBL" id="EAY24711.1"/>
    </source>
</evidence>
<dbReference type="InterPro" id="IPR008571">
    <property type="entry name" value="HerA-like"/>
</dbReference>
<keyword evidence="3" id="KW-1185">Reference proteome</keyword>
<dbReference type="Proteomes" id="UP000004095">
    <property type="component" value="Unassembled WGS sequence"/>
</dbReference>
<dbReference type="PANTHER" id="PTHR42957:SF1">
    <property type="entry name" value="HELICASE MJ1565-RELATED"/>
    <property type="match status" value="1"/>
</dbReference>
<dbReference type="eggNOG" id="COG0433">
    <property type="taxonomic scope" value="Bacteria"/>
</dbReference>
<dbReference type="SUPFAM" id="SSF52540">
    <property type="entry name" value="P-loop containing nucleoside triphosphate hydrolases"/>
    <property type="match status" value="1"/>
</dbReference>
<evidence type="ECO:0000313" key="3">
    <source>
        <dbReference type="Proteomes" id="UP000004095"/>
    </source>
</evidence>
<organism evidence="2 3">
    <name type="scientific">Microscilla marina ATCC 23134</name>
    <dbReference type="NCBI Taxonomy" id="313606"/>
    <lineage>
        <taxon>Bacteria</taxon>
        <taxon>Pseudomonadati</taxon>
        <taxon>Bacteroidota</taxon>
        <taxon>Cytophagia</taxon>
        <taxon>Cytophagales</taxon>
        <taxon>Microscillaceae</taxon>
        <taxon>Microscilla</taxon>
    </lineage>
</organism>
<feature type="domain" description="Helicase HerA central" evidence="1">
    <location>
        <begin position="1375"/>
        <end position="1587"/>
    </location>
</feature>
<dbReference type="EMBL" id="AAWS01000063">
    <property type="protein sequence ID" value="EAY24711.1"/>
    <property type="molecule type" value="Genomic_DNA"/>
</dbReference>
<name>A1ZY59_MICM2</name>
<dbReference type="Pfam" id="PF01935">
    <property type="entry name" value="DUF87"/>
    <property type="match status" value="1"/>
</dbReference>
<evidence type="ECO:0000259" key="1">
    <source>
        <dbReference type="Pfam" id="PF01935"/>
    </source>
</evidence>
<dbReference type="InterPro" id="IPR027417">
    <property type="entry name" value="P-loop_NTPase"/>
</dbReference>
<protein>
    <recommendedName>
        <fullName evidence="1">Helicase HerA central domain-containing protein</fullName>
    </recommendedName>
</protein>
<dbReference type="NCBIfam" id="TIGR03237">
    <property type="entry name" value="dnd_assoc_2"/>
    <property type="match status" value="1"/>
</dbReference>